<dbReference type="Proteomes" id="UP000030564">
    <property type="component" value="Unassembled WGS sequence"/>
</dbReference>
<feature type="transmembrane region" description="Helical" evidence="5">
    <location>
        <begin position="372"/>
        <end position="398"/>
    </location>
</feature>
<feature type="domain" description="VRR-NUC" evidence="6">
    <location>
        <begin position="82"/>
        <end position="203"/>
    </location>
</feature>
<evidence type="ECO:0000256" key="2">
    <source>
        <dbReference type="ARBA" id="ARBA00022722"/>
    </source>
</evidence>
<keyword evidence="5" id="KW-0472">Membrane</keyword>
<dbReference type="GO" id="GO:0004518">
    <property type="term" value="F:nuclease activity"/>
    <property type="evidence" value="ECO:0007669"/>
    <property type="project" value="UniProtKB-KW"/>
</dbReference>
<dbReference type="InterPro" id="IPR014883">
    <property type="entry name" value="VRR_NUC"/>
</dbReference>
<comment type="caution">
    <text evidence="7">The sequence shown here is derived from an EMBL/GenBank/DDBJ whole genome shotgun (WGS) entry which is preliminary data.</text>
</comment>
<sequence>MAVIPNKTSQACTLTSIEGRETRKPLPHPDNKPYLMEKAEYGARFPRIAIRKNKNGSTSNIELKQLVMSGLIKADEFRHDFRWNYKAEVSFDMSYLPPKPFLSTSAFTSGKPLDPDRRHTMTFFPKGRTKKLLRRPDVIIVKDRSIRWPALAGTDHEDEPHPDNLERLVEVKFPGDELLPEQEQAYLDICGGQERFSVLEIHDCRDDEDRERDKEFNKENKPTRARDSSKWELPLLPNPPSRPAPVPVPAYGPEPTPRPALVESWTQQVQTAVDGLLEQGAQGIRQLSEEVKKHLNEVSIWVGSKGEWVRRESQKAWEWVSESGGQILRWTDDQLRAMWQEVQKYTDLTLEALKNVDWVQVLIDLGKAAATAVVLIVIGELIVAAAIPATVMAALLVIVRLAQFAWALLATILTKVATSPLLLSH</sequence>
<dbReference type="AlphaFoldDB" id="A0A0A6D5K0"/>
<keyword evidence="5" id="KW-0812">Transmembrane</keyword>
<comment type="cofactor">
    <cofactor evidence="1">
        <name>Mg(2+)</name>
        <dbReference type="ChEBI" id="CHEBI:18420"/>
    </cofactor>
</comment>
<proteinExistence type="predicted"/>
<accession>A0A0A6D5K0</accession>
<evidence type="ECO:0000256" key="3">
    <source>
        <dbReference type="ARBA" id="ARBA00022801"/>
    </source>
</evidence>
<evidence type="ECO:0000256" key="4">
    <source>
        <dbReference type="SAM" id="MobiDB-lite"/>
    </source>
</evidence>
<feature type="compositionally biased region" description="Basic and acidic residues" evidence="4">
    <location>
        <begin position="207"/>
        <end position="230"/>
    </location>
</feature>
<evidence type="ECO:0000313" key="7">
    <source>
        <dbReference type="EMBL" id="KHA70480.1"/>
    </source>
</evidence>
<organism evidence="7 8">
    <name type="scientific">Pseudomonas chlororaphis</name>
    <dbReference type="NCBI Taxonomy" id="587753"/>
    <lineage>
        <taxon>Bacteria</taxon>
        <taxon>Pseudomonadati</taxon>
        <taxon>Pseudomonadota</taxon>
        <taxon>Gammaproteobacteria</taxon>
        <taxon>Pseudomonadales</taxon>
        <taxon>Pseudomonadaceae</taxon>
        <taxon>Pseudomonas</taxon>
    </lineage>
</organism>
<protein>
    <submittedName>
        <fullName evidence="7">Nuclease</fullName>
    </submittedName>
</protein>
<dbReference type="GO" id="GO:0016788">
    <property type="term" value="F:hydrolase activity, acting on ester bonds"/>
    <property type="evidence" value="ECO:0007669"/>
    <property type="project" value="InterPro"/>
</dbReference>
<dbReference type="PATRIC" id="fig|587753.9.peg.4265"/>
<keyword evidence="3" id="KW-0378">Hydrolase</keyword>
<dbReference type="OrthoDB" id="6675421at2"/>
<evidence type="ECO:0000256" key="5">
    <source>
        <dbReference type="SAM" id="Phobius"/>
    </source>
</evidence>
<reference evidence="7 8" key="1">
    <citation type="submission" date="2014-10" db="EMBL/GenBank/DDBJ databases">
        <title>Draft genome sequence of Pseudomonas chlororaphis EA105.</title>
        <authorList>
            <person name="McCully L.M."/>
            <person name="Bitzer A.S."/>
            <person name="Spence C."/>
            <person name="Bais H."/>
            <person name="Silby M.W."/>
        </authorList>
    </citation>
    <scope>NUCLEOTIDE SEQUENCE [LARGE SCALE GENOMIC DNA]</scope>
    <source>
        <strain evidence="7 8">EA105</strain>
    </source>
</reference>
<dbReference type="SMART" id="SM00990">
    <property type="entry name" value="VRR_NUC"/>
    <property type="match status" value="1"/>
</dbReference>
<feature type="transmembrane region" description="Helical" evidence="5">
    <location>
        <begin position="404"/>
        <end position="423"/>
    </location>
</feature>
<keyword evidence="2" id="KW-0540">Nuclease</keyword>
<evidence type="ECO:0000256" key="1">
    <source>
        <dbReference type="ARBA" id="ARBA00001946"/>
    </source>
</evidence>
<dbReference type="EMBL" id="JSFK01000036">
    <property type="protein sequence ID" value="KHA70480.1"/>
    <property type="molecule type" value="Genomic_DNA"/>
</dbReference>
<dbReference type="Pfam" id="PF08774">
    <property type="entry name" value="VRR_NUC"/>
    <property type="match status" value="1"/>
</dbReference>
<evidence type="ECO:0000259" key="6">
    <source>
        <dbReference type="SMART" id="SM00990"/>
    </source>
</evidence>
<feature type="region of interest" description="Disordered" evidence="4">
    <location>
        <begin position="207"/>
        <end position="253"/>
    </location>
</feature>
<name>A0A0A6D5K0_9PSED</name>
<gene>
    <name evidence="7" type="ORF">NZ35_25290</name>
</gene>
<evidence type="ECO:0000313" key="8">
    <source>
        <dbReference type="Proteomes" id="UP000030564"/>
    </source>
</evidence>
<feature type="compositionally biased region" description="Pro residues" evidence="4">
    <location>
        <begin position="236"/>
        <end position="253"/>
    </location>
</feature>
<keyword evidence="5" id="KW-1133">Transmembrane helix</keyword>